<sequence length="317" mass="36524">MNTTPRQTEKSPTVSEQKYRQGQQQYMETGVVNEDLSQVRQQELDELYQDIQSRISAEIDKATSSYYENCQLIESSINEVEMEARLRADASFQNLQGEHIKELIQVEKQYALEIIRTKTRLIPAVENLKRKATTLSKIGNTAESRQAEQEAQKEKENEIKRRKAEVDKAFDSTRKTIFTRQRSELSILDEKLKAQLNQITTIKEAQMKSQLQKLKVAIQSILAHSCDVIPNHLNNPKNKTDIMKKLQGFANEKLKEICNTEEDIELPTVIDQATFSTKKISKYPLQYFNSANETQMINNSARRSKTVSPLSPRRTPK</sequence>
<dbReference type="RefSeq" id="XP_001581162.1">
    <property type="nucleotide sequence ID" value="XM_001581112.1"/>
</dbReference>
<protein>
    <submittedName>
        <fullName evidence="2">Uncharacterized protein</fullName>
    </submittedName>
</protein>
<dbReference type="VEuPathDB" id="TrichDB:TVAGG3_0677630"/>
<dbReference type="AlphaFoldDB" id="A2DHA3"/>
<evidence type="ECO:0000313" key="2">
    <source>
        <dbReference type="EMBL" id="EAY20176.1"/>
    </source>
</evidence>
<evidence type="ECO:0000256" key="1">
    <source>
        <dbReference type="SAM" id="MobiDB-lite"/>
    </source>
</evidence>
<accession>A2DHA3</accession>
<reference evidence="2" key="2">
    <citation type="journal article" date="2007" name="Science">
        <title>Draft genome sequence of the sexually transmitted pathogen Trichomonas vaginalis.</title>
        <authorList>
            <person name="Carlton J.M."/>
            <person name="Hirt R.P."/>
            <person name="Silva J.C."/>
            <person name="Delcher A.L."/>
            <person name="Schatz M."/>
            <person name="Zhao Q."/>
            <person name="Wortman J.R."/>
            <person name="Bidwell S.L."/>
            <person name="Alsmark U.C.M."/>
            <person name="Besteiro S."/>
            <person name="Sicheritz-Ponten T."/>
            <person name="Noel C.J."/>
            <person name="Dacks J.B."/>
            <person name="Foster P.G."/>
            <person name="Simillion C."/>
            <person name="Van de Peer Y."/>
            <person name="Miranda-Saavedra D."/>
            <person name="Barton G.J."/>
            <person name="Westrop G.D."/>
            <person name="Mueller S."/>
            <person name="Dessi D."/>
            <person name="Fiori P.L."/>
            <person name="Ren Q."/>
            <person name="Paulsen I."/>
            <person name="Zhang H."/>
            <person name="Bastida-Corcuera F.D."/>
            <person name="Simoes-Barbosa A."/>
            <person name="Brown M.T."/>
            <person name="Hayes R.D."/>
            <person name="Mukherjee M."/>
            <person name="Okumura C.Y."/>
            <person name="Schneider R."/>
            <person name="Smith A.J."/>
            <person name="Vanacova S."/>
            <person name="Villalvazo M."/>
            <person name="Haas B.J."/>
            <person name="Pertea M."/>
            <person name="Feldblyum T.V."/>
            <person name="Utterback T.R."/>
            <person name="Shu C.L."/>
            <person name="Osoegawa K."/>
            <person name="de Jong P.J."/>
            <person name="Hrdy I."/>
            <person name="Horvathova L."/>
            <person name="Zubacova Z."/>
            <person name="Dolezal P."/>
            <person name="Malik S.B."/>
            <person name="Logsdon J.M. Jr."/>
            <person name="Henze K."/>
            <person name="Gupta A."/>
            <person name="Wang C.C."/>
            <person name="Dunne R.L."/>
            <person name="Upcroft J.A."/>
            <person name="Upcroft P."/>
            <person name="White O."/>
            <person name="Salzberg S.L."/>
            <person name="Tang P."/>
            <person name="Chiu C.-H."/>
            <person name="Lee Y.-S."/>
            <person name="Embley T.M."/>
            <person name="Coombs G.H."/>
            <person name="Mottram J.C."/>
            <person name="Tachezy J."/>
            <person name="Fraser-Liggett C.M."/>
            <person name="Johnson P.J."/>
        </authorList>
    </citation>
    <scope>NUCLEOTIDE SEQUENCE [LARGE SCALE GENOMIC DNA]</scope>
    <source>
        <strain evidence="2">G3</strain>
    </source>
</reference>
<dbReference type="VEuPathDB" id="TrichDB:TVAG_021210"/>
<proteinExistence type="predicted"/>
<dbReference type="InParanoid" id="A2DHA3"/>
<dbReference type="KEGG" id="tva:5465710"/>
<feature type="compositionally biased region" description="Basic and acidic residues" evidence="1">
    <location>
        <begin position="145"/>
        <end position="160"/>
    </location>
</feature>
<dbReference type="EMBL" id="DS113200">
    <property type="protein sequence ID" value="EAY20176.1"/>
    <property type="molecule type" value="Genomic_DNA"/>
</dbReference>
<evidence type="ECO:0000313" key="3">
    <source>
        <dbReference type="Proteomes" id="UP000001542"/>
    </source>
</evidence>
<gene>
    <name evidence="2" type="ORF">TVAG_021210</name>
</gene>
<feature type="region of interest" description="Disordered" evidence="1">
    <location>
        <begin position="1"/>
        <end position="24"/>
    </location>
</feature>
<organism evidence="2 3">
    <name type="scientific">Trichomonas vaginalis (strain ATCC PRA-98 / G3)</name>
    <dbReference type="NCBI Taxonomy" id="412133"/>
    <lineage>
        <taxon>Eukaryota</taxon>
        <taxon>Metamonada</taxon>
        <taxon>Parabasalia</taxon>
        <taxon>Trichomonadida</taxon>
        <taxon>Trichomonadidae</taxon>
        <taxon>Trichomonas</taxon>
    </lineage>
</organism>
<name>A2DHA3_TRIV3</name>
<keyword evidence="3" id="KW-1185">Reference proteome</keyword>
<reference evidence="2" key="1">
    <citation type="submission" date="2006-10" db="EMBL/GenBank/DDBJ databases">
        <authorList>
            <person name="Amadeo P."/>
            <person name="Zhao Q."/>
            <person name="Wortman J."/>
            <person name="Fraser-Liggett C."/>
            <person name="Carlton J."/>
        </authorList>
    </citation>
    <scope>NUCLEOTIDE SEQUENCE</scope>
    <source>
        <strain evidence="2">G3</strain>
    </source>
</reference>
<dbReference type="SMR" id="A2DHA3"/>
<feature type="region of interest" description="Disordered" evidence="1">
    <location>
        <begin position="139"/>
        <end position="160"/>
    </location>
</feature>
<dbReference type="Proteomes" id="UP000001542">
    <property type="component" value="Unassembled WGS sequence"/>
</dbReference>